<dbReference type="Pfam" id="PF04657">
    <property type="entry name" value="DMT_YdcZ"/>
    <property type="match status" value="1"/>
</dbReference>
<proteinExistence type="predicted"/>
<feature type="chain" id="PRO_5046439085" evidence="2">
    <location>
        <begin position="21"/>
        <end position="157"/>
    </location>
</feature>
<dbReference type="EMBL" id="JBHSMR010000014">
    <property type="protein sequence ID" value="MFC5480897.1"/>
    <property type="molecule type" value="Genomic_DNA"/>
</dbReference>
<protein>
    <submittedName>
        <fullName evidence="3">DMT family transporter</fullName>
    </submittedName>
</protein>
<feature type="transmembrane region" description="Helical" evidence="1">
    <location>
        <begin position="71"/>
        <end position="90"/>
    </location>
</feature>
<reference evidence="4" key="1">
    <citation type="journal article" date="2019" name="Int. J. Syst. Evol. Microbiol.">
        <title>The Global Catalogue of Microorganisms (GCM) 10K type strain sequencing project: providing services to taxonomists for standard genome sequencing and annotation.</title>
        <authorList>
            <consortium name="The Broad Institute Genomics Platform"/>
            <consortium name="The Broad Institute Genome Sequencing Center for Infectious Disease"/>
            <person name="Wu L."/>
            <person name="Ma J."/>
        </authorList>
    </citation>
    <scope>NUCLEOTIDE SEQUENCE [LARGE SCALE GENOMIC DNA]</scope>
    <source>
        <strain evidence="4">CCUG 43111</strain>
    </source>
</reference>
<name>A0ABW0MUD0_9BURK</name>
<feature type="signal peptide" evidence="2">
    <location>
        <begin position="1"/>
        <end position="20"/>
    </location>
</feature>
<dbReference type="Proteomes" id="UP001596101">
    <property type="component" value="Unassembled WGS sequence"/>
</dbReference>
<evidence type="ECO:0000313" key="3">
    <source>
        <dbReference type="EMBL" id="MFC5480897.1"/>
    </source>
</evidence>
<feature type="transmembrane region" description="Helical" evidence="1">
    <location>
        <begin position="96"/>
        <end position="117"/>
    </location>
</feature>
<dbReference type="PANTHER" id="PTHR34821">
    <property type="entry name" value="INNER MEMBRANE PROTEIN YDCZ"/>
    <property type="match status" value="1"/>
</dbReference>
<dbReference type="RefSeq" id="WP_379760841.1">
    <property type="nucleotide sequence ID" value="NZ_JBHSMR010000014.1"/>
</dbReference>
<keyword evidence="1" id="KW-0812">Transmembrane</keyword>
<dbReference type="InterPro" id="IPR006750">
    <property type="entry name" value="YdcZ"/>
</dbReference>
<dbReference type="PANTHER" id="PTHR34821:SF2">
    <property type="entry name" value="INNER MEMBRANE PROTEIN YDCZ"/>
    <property type="match status" value="1"/>
</dbReference>
<keyword evidence="1" id="KW-1133">Transmembrane helix</keyword>
<sequence>MNAILFALAFCVGIFISVQAAVNSQLAHALHANSVVAALISFSVGTVVLGIAAFARGGVGESLGLLTQQPLWKLTGGMLGAAFVFGTVFLAPRIGLLNLVVLVIAGQLLMSMAIDNFGLVQMAVRKVSAIRMAGALVVVAGVALTLFGDRIVAALGR</sequence>
<organism evidence="3 4">
    <name type="scientific">Massilia suwonensis</name>
    <dbReference type="NCBI Taxonomy" id="648895"/>
    <lineage>
        <taxon>Bacteria</taxon>
        <taxon>Pseudomonadati</taxon>
        <taxon>Pseudomonadota</taxon>
        <taxon>Betaproteobacteria</taxon>
        <taxon>Burkholderiales</taxon>
        <taxon>Oxalobacteraceae</taxon>
        <taxon>Telluria group</taxon>
        <taxon>Massilia</taxon>
    </lineage>
</organism>
<evidence type="ECO:0000256" key="2">
    <source>
        <dbReference type="SAM" id="SignalP"/>
    </source>
</evidence>
<accession>A0ABW0MUD0</accession>
<evidence type="ECO:0000256" key="1">
    <source>
        <dbReference type="SAM" id="Phobius"/>
    </source>
</evidence>
<feature type="transmembrane region" description="Helical" evidence="1">
    <location>
        <begin position="36"/>
        <end position="59"/>
    </location>
</feature>
<keyword evidence="1" id="KW-0472">Membrane</keyword>
<keyword evidence="4" id="KW-1185">Reference proteome</keyword>
<feature type="transmembrane region" description="Helical" evidence="1">
    <location>
        <begin position="129"/>
        <end position="148"/>
    </location>
</feature>
<keyword evidence="2" id="KW-0732">Signal</keyword>
<comment type="caution">
    <text evidence="3">The sequence shown here is derived from an EMBL/GenBank/DDBJ whole genome shotgun (WGS) entry which is preliminary data.</text>
</comment>
<evidence type="ECO:0000313" key="4">
    <source>
        <dbReference type="Proteomes" id="UP001596101"/>
    </source>
</evidence>
<gene>
    <name evidence="3" type="ORF">ACFPQ5_22060</name>
</gene>